<keyword evidence="5" id="KW-0472">Membrane</keyword>
<keyword evidence="2 4" id="KW-0807">Transducer</keyword>
<comment type="caution">
    <text evidence="7">The sequence shown here is derived from an EMBL/GenBank/DDBJ whole genome shotgun (WGS) entry which is preliminary data.</text>
</comment>
<feature type="transmembrane region" description="Helical" evidence="5">
    <location>
        <begin position="148"/>
        <end position="167"/>
    </location>
</feature>
<dbReference type="GO" id="GO:0016020">
    <property type="term" value="C:membrane"/>
    <property type="evidence" value="ECO:0007669"/>
    <property type="project" value="UniProtKB-SubCell"/>
</dbReference>
<proteinExistence type="inferred from homology"/>
<comment type="similarity">
    <text evidence="3">Belongs to the methyl-accepting chemotaxis (MCP) protein family.</text>
</comment>
<evidence type="ECO:0000259" key="6">
    <source>
        <dbReference type="PROSITE" id="PS50111"/>
    </source>
</evidence>
<accession>A0A7X0NFA7</accession>
<dbReference type="Pfam" id="PF00015">
    <property type="entry name" value="MCPsignal"/>
    <property type="match status" value="1"/>
</dbReference>
<dbReference type="SMART" id="SM00086">
    <property type="entry name" value="PAC"/>
    <property type="match status" value="1"/>
</dbReference>
<dbReference type="InterPro" id="IPR035965">
    <property type="entry name" value="PAS-like_dom_sf"/>
</dbReference>
<protein>
    <submittedName>
        <fullName evidence="7">Methyl-accepting chemotaxis protein</fullName>
    </submittedName>
</protein>
<gene>
    <name evidence="7" type="ORF">HNQ55_000876</name>
</gene>
<dbReference type="SMART" id="SM00091">
    <property type="entry name" value="PAS"/>
    <property type="match status" value="1"/>
</dbReference>
<evidence type="ECO:0000256" key="3">
    <source>
        <dbReference type="ARBA" id="ARBA00029447"/>
    </source>
</evidence>
<dbReference type="Pfam" id="PF08447">
    <property type="entry name" value="PAS_3"/>
    <property type="match status" value="1"/>
</dbReference>
<dbReference type="CDD" id="cd11386">
    <property type="entry name" value="MCP_signal"/>
    <property type="match status" value="1"/>
</dbReference>
<dbReference type="Proteomes" id="UP000537141">
    <property type="component" value="Unassembled WGS sequence"/>
</dbReference>
<name>A0A7X0NFA7_9GAMM</name>
<evidence type="ECO:0000256" key="5">
    <source>
        <dbReference type="SAM" id="Phobius"/>
    </source>
</evidence>
<dbReference type="GO" id="GO:0007165">
    <property type="term" value="P:signal transduction"/>
    <property type="evidence" value="ECO:0007669"/>
    <property type="project" value="UniProtKB-KW"/>
</dbReference>
<dbReference type="FunFam" id="1.10.287.950:FF:000001">
    <property type="entry name" value="Methyl-accepting chemotaxis sensory transducer"/>
    <property type="match status" value="1"/>
</dbReference>
<evidence type="ECO:0000313" key="8">
    <source>
        <dbReference type="Proteomes" id="UP000537141"/>
    </source>
</evidence>
<keyword evidence="8" id="KW-1185">Reference proteome</keyword>
<dbReference type="InterPro" id="IPR001610">
    <property type="entry name" value="PAC"/>
</dbReference>
<dbReference type="PANTHER" id="PTHR32089:SF112">
    <property type="entry name" value="LYSOZYME-LIKE PROTEIN-RELATED"/>
    <property type="match status" value="1"/>
</dbReference>
<evidence type="ECO:0000313" key="7">
    <source>
        <dbReference type="EMBL" id="MBB6542389.1"/>
    </source>
</evidence>
<dbReference type="Gene3D" id="1.10.287.950">
    <property type="entry name" value="Methyl-accepting chemotaxis protein"/>
    <property type="match status" value="1"/>
</dbReference>
<comment type="subcellular location">
    <subcellularLocation>
        <location evidence="1">Membrane</location>
    </subcellularLocation>
</comment>
<feature type="domain" description="Methyl-accepting transducer" evidence="6">
    <location>
        <begin position="247"/>
        <end position="483"/>
    </location>
</feature>
<dbReference type="SUPFAM" id="SSF55785">
    <property type="entry name" value="PYP-like sensor domain (PAS domain)"/>
    <property type="match status" value="1"/>
</dbReference>
<dbReference type="CDD" id="cd00130">
    <property type="entry name" value="PAS"/>
    <property type="match status" value="1"/>
</dbReference>
<dbReference type="AlphaFoldDB" id="A0A7X0NFA7"/>
<evidence type="ECO:0000256" key="1">
    <source>
        <dbReference type="ARBA" id="ARBA00004370"/>
    </source>
</evidence>
<dbReference type="Gene3D" id="3.30.450.20">
    <property type="entry name" value="PAS domain"/>
    <property type="match status" value="1"/>
</dbReference>
<dbReference type="RefSeq" id="WP_184422980.1">
    <property type="nucleotide sequence ID" value="NZ_AP027362.1"/>
</dbReference>
<dbReference type="PANTHER" id="PTHR32089">
    <property type="entry name" value="METHYL-ACCEPTING CHEMOTAXIS PROTEIN MCPB"/>
    <property type="match status" value="1"/>
</dbReference>
<dbReference type="InterPro" id="IPR013655">
    <property type="entry name" value="PAS_fold_3"/>
</dbReference>
<evidence type="ECO:0000256" key="2">
    <source>
        <dbReference type="ARBA" id="ARBA00023224"/>
    </source>
</evidence>
<dbReference type="InterPro" id="IPR004089">
    <property type="entry name" value="MCPsignal_dom"/>
</dbReference>
<dbReference type="EMBL" id="JACHHU010000004">
    <property type="protein sequence ID" value="MBB6542389.1"/>
    <property type="molecule type" value="Genomic_DNA"/>
</dbReference>
<dbReference type="SMART" id="SM00283">
    <property type="entry name" value="MA"/>
    <property type="match status" value="1"/>
</dbReference>
<reference evidence="7 8" key="1">
    <citation type="submission" date="2020-08" db="EMBL/GenBank/DDBJ databases">
        <title>Genomic Encyclopedia of Type Strains, Phase IV (KMG-IV): sequencing the most valuable type-strain genomes for metagenomic binning, comparative biology and taxonomic classification.</title>
        <authorList>
            <person name="Goeker M."/>
        </authorList>
    </citation>
    <scope>NUCLEOTIDE SEQUENCE [LARGE SCALE GENOMIC DNA]</scope>
    <source>
        <strain evidence="7 8">DSM 26287</strain>
    </source>
</reference>
<evidence type="ECO:0000256" key="4">
    <source>
        <dbReference type="PROSITE-ProRule" id="PRU00284"/>
    </source>
</evidence>
<keyword evidence="5" id="KW-1133">Transmembrane helix</keyword>
<dbReference type="InterPro" id="IPR000014">
    <property type="entry name" value="PAS"/>
</dbReference>
<sequence>MNSTSSKEMPLSESDMLLSITDLESKIQYANPEFCSIAGYTQAELEQQPHNLVRHPDMPKAAFKDMWSFLQKGKPWMGPVKNKCKNGDYYWVNAYVTPIKDSSGKSIEYQSVRTKLDDNVKQRANTLYAKLRKGKSPSILKLQSDQTLWFQLVLILFTFVSLALMIYTAIHLLVTGPLFIISLCTSLIFSNWRRKYKSVLNAADDTFDNPLMSYLYSGTNDAIGKVHLALAMRKAEVNAVVGRVSDVSINVRANGAITAAQSELVSDKLSEQKNESAQIATAIHEMSATILDLAKTINETAEAAEQSNEITKLGQSTIVTCVDAINELSVQLSEVDTMITKLSQGTKTINTVLSEISSIADQTNLLALNAAIEAARAGEQGRGFAVVAEEVRALAMRTQQSTEEIRNLLTLLQSDSDNTVEAMNRGNTLSASCVSLTNEAGEALYNIHRAVSSISDATAQIATAIEEQSVVSEQMSQNIVRINDISVTCEESGKESSALTSELLNKLSSQEALIKQFKR</sequence>
<dbReference type="GO" id="GO:0006935">
    <property type="term" value="P:chemotaxis"/>
    <property type="evidence" value="ECO:0007669"/>
    <property type="project" value="UniProtKB-ARBA"/>
</dbReference>
<keyword evidence="5" id="KW-0812">Transmembrane</keyword>
<organism evidence="7 8">
    <name type="scientific">Thalassotalea piscium</name>
    <dbReference type="NCBI Taxonomy" id="1230533"/>
    <lineage>
        <taxon>Bacteria</taxon>
        <taxon>Pseudomonadati</taxon>
        <taxon>Pseudomonadota</taxon>
        <taxon>Gammaproteobacteria</taxon>
        <taxon>Alteromonadales</taxon>
        <taxon>Colwelliaceae</taxon>
        <taxon>Thalassotalea</taxon>
    </lineage>
</organism>
<dbReference type="SUPFAM" id="SSF58104">
    <property type="entry name" value="Methyl-accepting chemotaxis protein (MCP) signaling domain"/>
    <property type="match status" value="1"/>
</dbReference>
<dbReference type="NCBIfam" id="TIGR00229">
    <property type="entry name" value="sensory_box"/>
    <property type="match status" value="1"/>
</dbReference>
<dbReference type="PROSITE" id="PS50111">
    <property type="entry name" value="CHEMOTAXIS_TRANSDUC_2"/>
    <property type="match status" value="1"/>
</dbReference>